<evidence type="ECO:0000313" key="3">
    <source>
        <dbReference type="Proteomes" id="UP000033423"/>
    </source>
</evidence>
<accession>A0A0F3H056</accession>
<evidence type="ECO:0000313" key="2">
    <source>
        <dbReference type="EMBL" id="KJU87477.1"/>
    </source>
</evidence>
<name>A0A0F3H056_9BACT</name>
<proteinExistence type="predicted"/>
<protein>
    <submittedName>
        <fullName evidence="2">Secreted protein</fullName>
    </submittedName>
</protein>
<feature type="signal peptide" evidence="1">
    <location>
        <begin position="1"/>
        <end position="22"/>
    </location>
</feature>
<gene>
    <name evidence="2" type="ORF">MBAV_000333</name>
</gene>
<comment type="caution">
    <text evidence="2">The sequence shown here is derived from an EMBL/GenBank/DDBJ whole genome shotgun (WGS) entry which is preliminary data.</text>
</comment>
<sequence>MLLLVALFGVSMWSGNVSTVGAADGVTYTLPYLHTSSDTSANGSRAVYCILSNMSSDNATVSFQQRTNASTSGLTPAAAAGSYTLVPGTSPMITISSTSVAVGTSSITSVTSDGNYGGYLILAGPSTSGATPISCETVGMACFQGATNPKRNLVGYQCRQSITGTGVSANGTVGGATDVYTY</sequence>
<dbReference type="EMBL" id="LACI01000151">
    <property type="protein sequence ID" value="KJU87477.1"/>
    <property type="molecule type" value="Genomic_DNA"/>
</dbReference>
<evidence type="ECO:0000256" key="1">
    <source>
        <dbReference type="SAM" id="SignalP"/>
    </source>
</evidence>
<keyword evidence="1" id="KW-0732">Signal</keyword>
<dbReference type="Proteomes" id="UP000033423">
    <property type="component" value="Unassembled WGS sequence"/>
</dbReference>
<keyword evidence="3" id="KW-1185">Reference proteome</keyword>
<feature type="chain" id="PRO_5002461266" evidence="1">
    <location>
        <begin position="23"/>
        <end position="182"/>
    </location>
</feature>
<dbReference type="AlphaFoldDB" id="A0A0F3H056"/>
<organism evidence="2 3">
    <name type="scientific">Candidatus Magnetobacterium bavaricum</name>
    <dbReference type="NCBI Taxonomy" id="29290"/>
    <lineage>
        <taxon>Bacteria</taxon>
        <taxon>Pseudomonadati</taxon>
        <taxon>Nitrospirota</taxon>
        <taxon>Thermodesulfovibrionia</taxon>
        <taxon>Thermodesulfovibrionales</taxon>
        <taxon>Candidatus Magnetobacteriaceae</taxon>
        <taxon>Candidatus Magnetobacterium</taxon>
    </lineage>
</organism>
<reference evidence="2 3" key="1">
    <citation type="submission" date="2015-02" db="EMBL/GenBank/DDBJ databases">
        <title>Single-cell genomics of uncultivated deep-branching MTB reveals a conserved set of magnetosome genes.</title>
        <authorList>
            <person name="Kolinko S."/>
            <person name="Richter M."/>
            <person name="Glockner F.O."/>
            <person name="Brachmann A."/>
            <person name="Schuler D."/>
        </authorList>
    </citation>
    <scope>NUCLEOTIDE SEQUENCE [LARGE SCALE GENOMIC DNA]</scope>
    <source>
        <strain evidence="2">TM-1</strain>
    </source>
</reference>